<dbReference type="GO" id="GO:0006633">
    <property type="term" value="P:fatty acid biosynthetic process"/>
    <property type="evidence" value="ECO:0007669"/>
    <property type="project" value="TreeGrafter"/>
</dbReference>
<dbReference type="RefSeq" id="WP_201771833.1">
    <property type="nucleotide sequence ID" value="NZ_CP007155.1"/>
</dbReference>
<proteinExistence type="inferred from homology"/>
<name>W5WDE1_9PSEU</name>
<dbReference type="SUPFAM" id="SSF56801">
    <property type="entry name" value="Acetyl-CoA synthetase-like"/>
    <property type="match status" value="1"/>
</dbReference>
<dbReference type="eggNOG" id="COG0318">
    <property type="taxonomic scope" value="Bacteria"/>
</dbReference>
<dbReference type="STRING" id="1449976.KALB_5807"/>
<evidence type="ECO:0000313" key="3">
    <source>
        <dbReference type="EMBL" id="AHH99168.1"/>
    </source>
</evidence>
<feature type="domain" description="AMP-dependent synthetase/ligase" evidence="2">
    <location>
        <begin position="33"/>
        <end position="405"/>
    </location>
</feature>
<dbReference type="Pfam" id="PF00501">
    <property type="entry name" value="AMP-binding"/>
    <property type="match status" value="1"/>
</dbReference>
<evidence type="ECO:0000313" key="4">
    <source>
        <dbReference type="Proteomes" id="UP000019225"/>
    </source>
</evidence>
<sequence length="1101" mass="117935">MTAQELLGWLSAPRAGRGVRIAGGAEEWELREYPRIARSARRVAAALIAEGVRAGDVVCVLMPTGFEALAAFFGVWVAGATPCLISPPAFTAEQDYAAHVAAVLAQAAPRLTVTSPELAPVTARAMAEAGLDGAPWPLREADTEAAQVAPGELALLQFTSGSSGAPRGARVTWANLAANIALIKDWLDWSDGDVTASWLPLYHDMGLIGCLLTPVTAQCDLWLMRPSQFIREPLRWLECMAFARHTAAPPFALDYLARRVRPEQLAELDLSGWRNLIVGAELIDPVVLENFARLTERAGFRRNAYRTAYGLAEATLAVTAHCGEQAPRAVRPDVATLRAGKPVSIKQWYRLGEAQPTERAGWVVGCGQPRNGFTVRILDEEGRRLPEGHLGEIAVTGPSVVDGYHAGRAGGSTRFAGAELRTGDAGFQYGGELFVLGRMGDSLKVRGRSVYVEDLEAAVAQETGLAHNRFAVVSAPTAGGARVALLAESAPGAWVETARRALAARLGQDVAVTVISGRSGLIARTTSGKPRRALLSALLGSGLPDGARVLAPEREGRGGRMILSEDQLQRITEQTLEQVGAAPDWAVVLEGSIAEGFGNPSSDIDFLLIVEEDGELPTMPSILFVDGRRVEVRTRTTGQIAAQFAQLRAKAGRRVSALHEDLLNRCQRLLGSHVLRGDELVARVKEMLPAAEFAGVMTRWWSHYARQSARQAVALGALGQHEEAAAWARSALVQAVKAWAAGRGETYLEPKWLSMQLERIGDEQVAARYWALASAGSGQRYLDDCVRLVADLGVSGCTGGVGQLSVERVAGVTTWQTGDRVHVVRDKRDVFALGSAAGRLWRSIVFGRTLPDTLAAAHGVDEPGELVADFLRLGLIRLAWRGGGTVCPALPLGAPAGPISPPPSRVRPSVRLQGAEVADERAVELVPLPANRFGAAAMNLMWSNVLIENVIEDLSGAVARGQWRVAQLSAHRVVLVCARGLLSAYGVNPLPPDSEVVRGLRLLPEEVEPIRALAAAIDTSVLDSAQRARQVLAELERLVELTRTATGSLVFPSSFDSVQAWEQTLAIGYDWLRLGAYLDADLPIDEARDLLSSGGRQPHVA</sequence>
<dbReference type="PANTHER" id="PTHR22754">
    <property type="entry name" value="DISCO-INTERACTING PROTEIN 2 DIP2 -RELATED"/>
    <property type="match status" value="1"/>
</dbReference>
<dbReference type="InterPro" id="IPR045851">
    <property type="entry name" value="AMP-bd_C_sf"/>
</dbReference>
<accession>W5WDE1</accession>
<protein>
    <recommendedName>
        <fullName evidence="2">AMP-dependent synthetase/ligase domain-containing protein</fullName>
    </recommendedName>
</protein>
<reference evidence="3 4" key="1">
    <citation type="journal article" date="2014" name="BMC Genomics">
        <title>Complete genome sequence of producer of the glycopeptide antibiotic Aculeximycin Kutzneria albida DSM 43870T, a representative of minor genus of Pseudonocardiaceae.</title>
        <authorList>
            <person name="Rebets Y."/>
            <person name="Tokovenko B."/>
            <person name="Lushchyk I."/>
            <person name="Ruckert C."/>
            <person name="Zaburannyi N."/>
            <person name="Bechthold A."/>
            <person name="Kalinowski J."/>
            <person name="Luzhetskyy A."/>
        </authorList>
    </citation>
    <scope>NUCLEOTIDE SEQUENCE [LARGE SCALE GENOMIC DNA]</scope>
    <source>
        <strain evidence="3">DSM 43870</strain>
    </source>
</reference>
<dbReference type="Gene3D" id="3.30.460.10">
    <property type="entry name" value="Beta Polymerase, domain 2"/>
    <property type="match status" value="1"/>
</dbReference>
<dbReference type="Gene3D" id="3.40.50.12780">
    <property type="entry name" value="N-terminal domain of ligase-like"/>
    <property type="match status" value="1"/>
</dbReference>
<dbReference type="PROSITE" id="PS00455">
    <property type="entry name" value="AMP_BINDING"/>
    <property type="match status" value="1"/>
</dbReference>
<dbReference type="InterPro" id="IPR000873">
    <property type="entry name" value="AMP-dep_synth/lig_dom"/>
</dbReference>
<dbReference type="HOGENOM" id="CLU_283106_0_0_11"/>
<dbReference type="PATRIC" id="fig|1449976.3.peg.5830"/>
<comment type="similarity">
    <text evidence="1">Belongs to the ATP-dependent AMP-binding enzyme family.</text>
</comment>
<dbReference type="Proteomes" id="UP000019225">
    <property type="component" value="Chromosome"/>
</dbReference>
<dbReference type="GO" id="GO:0005886">
    <property type="term" value="C:plasma membrane"/>
    <property type="evidence" value="ECO:0007669"/>
    <property type="project" value="TreeGrafter"/>
</dbReference>
<dbReference type="CDD" id="cd05403">
    <property type="entry name" value="NT_KNTase_like"/>
    <property type="match status" value="1"/>
</dbReference>
<dbReference type="PANTHER" id="PTHR22754:SF32">
    <property type="entry name" value="DISCO-INTERACTING PROTEIN 2"/>
    <property type="match status" value="1"/>
</dbReference>
<evidence type="ECO:0000259" key="2">
    <source>
        <dbReference type="Pfam" id="PF00501"/>
    </source>
</evidence>
<dbReference type="InterPro" id="IPR020845">
    <property type="entry name" value="AMP-binding_CS"/>
</dbReference>
<dbReference type="KEGG" id="kal:KALB_5807"/>
<dbReference type="Gene3D" id="3.30.300.30">
    <property type="match status" value="1"/>
</dbReference>
<gene>
    <name evidence="3" type="ORF">KALB_5807</name>
</gene>
<keyword evidence="4" id="KW-1185">Reference proteome</keyword>
<organism evidence="3 4">
    <name type="scientific">Kutzneria albida DSM 43870</name>
    <dbReference type="NCBI Taxonomy" id="1449976"/>
    <lineage>
        <taxon>Bacteria</taxon>
        <taxon>Bacillati</taxon>
        <taxon>Actinomycetota</taxon>
        <taxon>Actinomycetes</taxon>
        <taxon>Pseudonocardiales</taxon>
        <taxon>Pseudonocardiaceae</taxon>
        <taxon>Kutzneria</taxon>
    </lineage>
</organism>
<dbReference type="AlphaFoldDB" id="W5WDE1"/>
<dbReference type="InterPro" id="IPR042099">
    <property type="entry name" value="ANL_N_sf"/>
</dbReference>
<dbReference type="EMBL" id="CP007155">
    <property type="protein sequence ID" value="AHH99168.1"/>
    <property type="molecule type" value="Genomic_DNA"/>
</dbReference>
<dbReference type="InterPro" id="IPR043519">
    <property type="entry name" value="NT_sf"/>
</dbReference>
<dbReference type="SUPFAM" id="SSF81301">
    <property type="entry name" value="Nucleotidyltransferase"/>
    <property type="match status" value="1"/>
</dbReference>
<dbReference type="GO" id="GO:0070566">
    <property type="term" value="F:adenylyltransferase activity"/>
    <property type="evidence" value="ECO:0007669"/>
    <property type="project" value="TreeGrafter"/>
</dbReference>
<evidence type="ECO:0000256" key="1">
    <source>
        <dbReference type="ARBA" id="ARBA00006432"/>
    </source>
</evidence>